<evidence type="ECO:0000256" key="2">
    <source>
        <dbReference type="SAM" id="MobiDB-lite"/>
    </source>
</evidence>
<dbReference type="InParanoid" id="A0A1Y2G3K2"/>
<evidence type="ECO:0000313" key="3">
    <source>
        <dbReference type="EMBL" id="ORY92526.1"/>
    </source>
</evidence>
<organism evidence="3 4">
    <name type="scientific">Leucosporidium creatinivorum</name>
    <dbReference type="NCBI Taxonomy" id="106004"/>
    <lineage>
        <taxon>Eukaryota</taxon>
        <taxon>Fungi</taxon>
        <taxon>Dikarya</taxon>
        <taxon>Basidiomycota</taxon>
        <taxon>Pucciniomycotina</taxon>
        <taxon>Microbotryomycetes</taxon>
        <taxon>Leucosporidiales</taxon>
        <taxon>Leucosporidium</taxon>
    </lineage>
</organism>
<sequence>MAQAEAVDSILQWLEALRYPHERSEDLAGLVVGDFGASLLWLSQHAVGRRQAAHIKTELHRLREEASTKLSAPRCAELGLDVWTTAIKEAGKLQAEDSRTAELLQGALRDQAEAERYHSASVDELMRRKVLLTALADLEATTTKQQARISALTALVDEWTAESRLKLEGSSASQDVAKTRQLLREAGDELALESMATPAYLDELADMLLKIKSQLQDHVERHQAIRPPPIDNAEEQLFTLQQHCLDLSRPPSFSLAPPRPPKDDRGRLLQALAEARARRNALRDETAKLRAEPSPPPVYDEAIREAQDRVTSQQHRVEELLQLRADILSRIADDAEQACTPFATMLADLDAAAAAASSSLDSAKAAELASYSASSAAKSCPQEPLELLSPLKADVQLAREARRALQTAHLLDSTVPLAASTPSDAIDRACDSIAHSRFTLEALRPSLAGQLDSPVSSRAAELDELVRLRIFLSDGKLLPPTKGADGKSVAERWRRGERELAKEGKAAKVKESRR</sequence>
<keyword evidence="1" id="KW-0175">Coiled coil</keyword>
<dbReference type="AlphaFoldDB" id="A0A1Y2G3K2"/>
<evidence type="ECO:0000313" key="4">
    <source>
        <dbReference type="Proteomes" id="UP000193467"/>
    </source>
</evidence>
<protein>
    <submittedName>
        <fullName evidence="3">Uncharacterized protein</fullName>
    </submittedName>
</protein>
<gene>
    <name evidence="3" type="ORF">BCR35DRAFT_348912</name>
</gene>
<dbReference type="EMBL" id="MCGR01000001">
    <property type="protein sequence ID" value="ORY92526.1"/>
    <property type="molecule type" value="Genomic_DNA"/>
</dbReference>
<feature type="region of interest" description="Disordered" evidence="2">
    <location>
        <begin position="479"/>
        <end position="514"/>
    </location>
</feature>
<reference evidence="3 4" key="1">
    <citation type="submission" date="2016-07" db="EMBL/GenBank/DDBJ databases">
        <title>Pervasive Adenine N6-methylation of Active Genes in Fungi.</title>
        <authorList>
            <consortium name="DOE Joint Genome Institute"/>
            <person name="Mondo S.J."/>
            <person name="Dannebaum R.O."/>
            <person name="Kuo R.C."/>
            <person name="Labutti K."/>
            <person name="Haridas S."/>
            <person name="Kuo A."/>
            <person name="Salamov A."/>
            <person name="Ahrendt S.R."/>
            <person name="Lipzen A."/>
            <person name="Sullivan W."/>
            <person name="Andreopoulos W.B."/>
            <person name="Clum A."/>
            <person name="Lindquist E."/>
            <person name="Daum C."/>
            <person name="Ramamoorthy G.K."/>
            <person name="Gryganskyi A."/>
            <person name="Culley D."/>
            <person name="Magnuson J.K."/>
            <person name="James T.Y."/>
            <person name="O'Malley M.A."/>
            <person name="Stajich J.E."/>
            <person name="Spatafora J.W."/>
            <person name="Visel A."/>
            <person name="Grigoriev I.V."/>
        </authorList>
    </citation>
    <scope>NUCLEOTIDE SEQUENCE [LARGE SCALE GENOMIC DNA]</scope>
    <source>
        <strain evidence="3 4">62-1032</strain>
    </source>
</reference>
<proteinExistence type="predicted"/>
<evidence type="ECO:0000256" key="1">
    <source>
        <dbReference type="SAM" id="Coils"/>
    </source>
</evidence>
<feature type="compositionally biased region" description="Basic and acidic residues" evidence="2">
    <location>
        <begin position="484"/>
        <end position="514"/>
    </location>
</feature>
<feature type="coiled-coil region" evidence="1">
    <location>
        <begin position="265"/>
        <end position="323"/>
    </location>
</feature>
<comment type="caution">
    <text evidence="3">The sequence shown here is derived from an EMBL/GenBank/DDBJ whole genome shotgun (WGS) entry which is preliminary data.</text>
</comment>
<dbReference type="Proteomes" id="UP000193467">
    <property type="component" value="Unassembled WGS sequence"/>
</dbReference>
<accession>A0A1Y2G3K2</accession>
<name>A0A1Y2G3K2_9BASI</name>
<keyword evidence="4" id="KW-1185">Reference proteome</keyword>